<gene>
    <name evidence="3" type="ORF">MP619_01255</name>
</gene>
<dbReference type="RefSeq" id="WP_231112735.1">
    <property type="nucleotide sequence ID" value="NZ_AP018726.1"/>
</dbReference>
<dbReference type="Pfam" id="PF17802">
    <property type="entry name" value="SpaA"/>
    <property type="match status" value="1"/>
</dbReference>
<dbReference type="Proteomes" id="UP001164948">
    <property type="component" value="Chromosome"/>
</dbReference>
<feature type="chain" id="PRO_5042294535" evidence="1">
    <location>
        <begin position="25"/>
        <end position="181"/>
    </location>
</feature>
<accession>A0AAF0A0Z0</accession>
<dbReference type="Gene3D" id="2.60.40.10">
    <property type="entry name" value="Immunoglobulins"/>
    <property type="match status" value="1"/>
</dbReference>
<feature type="signal peptide" evidence="1">
    <location>
        <begin position="1"/>
        <end position="24"/>
    </location>
</feature>
<proteinExistence type="predicted"/>
<reference evidence="3" key="1">
    <citation type="submission" date="2022-03" db="EMBL/GenBank/DDBJ databases">
        <title>Characterization and genomic analysis of a Streptococcus dysgalactiae associated with cultured channel catfish mortalities in China.</title>
        <authorList>
            <person name="Wang J."/>
            <person name="Geng Y."/>
        </authorList>
    </citation>
    <scope>NUCLEOTIDE SEQUENCE</scope>
    <source>
        <strain evidence="3">WJ001</strain>
    </source>
</reference>
<dbReference type="InterPro" id="IPR013783">
    <property type="entry name" value="Ig-like_fold"/>
</dbReference>
<dbReference type="InterPro" id="IPR041033">
    <property type="entry name" value="SpaA_PFL_dom_1"/>
</dbReference>
<organism evidence="3 4">
    <name type="scientific">Streptococcus dysgalactiae</name>
    <dbReference type="NCBI Taxonomy" id="1334"/>
    <lineage>
        <taxon>Bacteria</taxon>
        <taxon>Bacillati</taxon>
        <taxon>Bacillota</taxon>
        <taxon>Bacilli</taxon>
        <taxon>Lactobacillales</taxon>
        <taxon>Streptococcaceae</taxon>
        <taxon>Streptococcus</taxon>
    </lineage>
</organism>
<protein>
    <submittedName>
        <fullName evidence="3">Prealbumin-like fold domain-containing protein</fullName>
    </submittedName>
</protein>
<evidence type="ECO:0000259" key="2">
    <source>
        <dbReference type="Pfam" id="PF17802"/>
    </source>
</evidence>
<sequence length="181" mass="20295">MKKKQKLWRGLSVTLLILSQIPFGLLVQGETQDNNPALGKVIVKKTGENAMPLGKATFVLKNDNDKSETSHETVEGSGEATFENIKPGDYTLREETAPIGYKKTDKTWKVKVADNGATTIEDIDPDKVEKRKEVLNGQYPESAIYEDTKESYPLVKVEDSKVGNQYKVRLSQVFRVTNVEF</sequence>
<keyword evidence="1" id="KW-0732">Signal</keyword>
<evidence type="ECO:0000313" key="3">
    <source>
        <dbReference type="EMBL" id="WAI93276.1"/>
    </source>
</evidence>
<evidence type="ECO:0000313" key="4">
    <source>
        <dbReference type="Proteomes" id="UP001164948"/>
    </source>
</evidence>
<feature type="domain" description="SpaA-like prealbumin fold" evidence="2">
    <location>
        <begin position="39"/>
        <end position="121"/>
    </location>
</feature>
<dbReference type="AlphaFoldDB" id="A0AAF0A0Z0"/>
<dbReference type="Gene3D" id="2.60.40.2110">
    <property type="match status" value="1"/>
</dbReference>
<evidence type="ECO:0000256" key="1">
    <source>
        <dbReference type="SAM" id="SignalP"/>
    </source>
</evidence>
<dbReference type="EMBL" id="CP095081">
    <property type="protein sequence ID" value="WAI93276.1"/>
    <property type="molecule type" value="Genomic_DNA"/>
</dbReference>
<name>A0AAF0A0Z0_STRDY</name>
<dbReference type="SUPFAM" id="SSF49478">
    <property type="entry name" value="Cna protein B-type domain"/>
    <property type="match status" value="1"/>
</dbReference>